<dbReference type="CDD" id="cd00063">
    <property type="entry name" value="FN3"/>
    <property type="match status" value="1"/>
</dbReference>
<dbReference type="Proteomes" id="UP000694941">
    <property type="component" value="Unplaced"/>
</dbReference>
<dbReference type="SUPFAM" id="SSF49265">
    <property type="entry name" value="Fibronectin type III"/>
    <property type="match status" value="1"/>
</dbReference>
<name>A0ABM1BEG0_LIMPO</name>
<gene>
    <name evidence="4" type="primary">LOC106464724</name>
</gene>
<keyword evidence="3" id="KW-1185">Reference proteome</keyword>
<organism evidence="3 4">
    <name type="scientific">Limulus polyphemus</name>
    <name type="common">Atlantic horseshoe crab</name>
    <dbReference type="NCBI Taxonomy" id="6850"/>
    <lineage>
        <taxon>Eukaryota</taxon>
        <taxon>Metazoa</taxon>
        <taxon>Ecdysozoa</taxon>
        <taxon>Arthropoda</taxon>
        <taxon>Chelicerata</taxon>
        <taxon>Merostomata</taxon>
        <taxon>Xiphosura</taxon>
        <taxon>Limulidae</taxon>
        <taxon>Limulus</taxon>
    </lineage>
</organism>
<dbReference type="RefSeq" id="XP_013780331.1">
    <property type="nucleotide sequence ID" value="XM_013924877.2"/>
</dbReference>
<proteinExistence type="predicted"/>
<evidence type="ECO:0000256" key="1">
    <source>
        <dbReference type="SAM" id="Coils"/>
    </source>
</evidence>
<sequence>MANAKVKVTLEETVSCAKDYQKQLQDLLLKLDEAEAQLKRSAEDAREYINSYFKDLTEKLLTVIKQRQENLSNEITIRCKEKIKPLSECRYLIEDKLETAVNVCMEGEHILIEECDISSEDVKLLCDKSQYFGSLPEVPAPSEVPHFSVDFNSNLYKDLMQAILSDGVILVQNAIEITNVEEKPGALVVHWNEIDDENNQEPHKYHLQCCRGDARNNPEVVSNFYDVYKGNDTHYIIRDVECDVPYSFRVSRRPKNDSNFGPWSLIYTSTTTLPPYEWDHSNIDYMLTNERKIATKLYSDSHSVLCSKTPLLSLPHSLHFRILDVGKTPKLDEGIALIDASVHTQSTKFTFLQQGVVFINLQGVVFVNGYKMMTELLPLCRGSSVYFYVEPLDSNKKVRVMIESGDGQITYDWKTVQDTGCKYLDIYFGMFFREEGWKIVVE</sequence>
<protein>
    <submittedName>
        <fullName evidence="4">Cytokine receptor-like factor 3</fullName>
    </submittedName>
</protein>
<reference evidence="4" key="1">
    <citation type="submission" date="2025-08" db="UniProtKB">
        <authorList>
            <consortium name="RefSeq"/>
        </authorList>
    </citation>
    <scope>IDENTIFICATION</scope>
    <source>
        <tissue evidence="4">Muscle</tissue>
    </source>
</reference>
<accession>A0ABM1BEG0</accession>
<evidence type="ECO:0000313" key="4">
    <source>
        <dbReference type="RefSeq" id="XP_013780331.1"/>
    </source>
</evidence>
<dbReference type="InterPro" id="IPR013783">
    <property type="entry name" value="Ig-like_fold"/>
</dbReference>
<dbReference type="Gene3D" id="2.60.40.10">
    <property type="entry name" value="Immunoglobulins"/>
    <property type="match status" value="1"/>
</dbReference>
<dbReference type="InterPro" id="IPR003961">
    <property type="entry name" value="FN3_dom"/>
</dbReference>
<dbReference type="PROSITE" id="PS50853">
    <property type="entry name" value="FN3"/>
    <property type="match status" value="1"/>
</dbReference>
<dbReference type="InterPro" id="IPR036116">
    <property type="entry name" value="FN3_sf"/>
</dbReference>
<feature type="domain" description="Fibronectin type-III" evidence="2">
    <location>
        <begin position="171"/>
        <end position="275"/>
    </location>
</feature>
<dbReference type="GeneID" id="106464724"/>
<evidence type="ECO:0000259" key="2">
    <source>
        <dbReference type="PROSITE" id="PS50853"/>
    </source>
</evidence>
<evidence type="ECO:0000313" key="3">
    <source>
        <dbReference type="Proteomes" id="UP000694941"/>
    </source>
</evidence>
<keyword evidence="1" id="KW-0175">Coiled coil</keyword>
<feature type="coiled-coil region" evidence="1">
    <location>
        <begin position="17"/>
        <end position="51"/>
    </location>
</feature>